<sequence>MTSKAAKRRARKRRVISLPGGVEIAQRPTGRDRTHTNQPAEDARKPALQARCRMAGCPTTPEQLRASTAPLRGSAVGLCIEAIHHQPEKRARLWDTWQAISAARENYRLRYLGTTGHPQAAAIAMMPDPMETDPSLRVDLRTAEERDTAAKRADHEWSRAIEALPMPQHRMAIRSAIDGFIGGDVGALWRDARPTPNGQMVVRALELLTEARNG</sequence>
<gene>
    <name evidence="2" type="ORF">V6590_05800</name>
</gene>
<evidence type="ECO:0000313" key="3">
    <source>
        <dbReference type="Proteomes" id="UP001431963"/>
    </source>
</evidence>
<reference evidence="2" key="1">
    <citation type="submission" date="2024-02" db="EMBL/GenBank/DDBJ databases">
        <title>Genome sequences of strain Gemmobacter sp. JM10B15.</title>
        <authorList>
            <person name="Zhang M."/>
        </authorList>
    </citation>
    <scope>NUCLEOTIDE SEQUENCE</scope>
    <source>
        <strain evidence="2">JM10B15</strain>
    </source>
</reference>
<protein>
    <submittedName>
        <fullName evidence="2">Uncharacterized protein</fullName>
    </submittedName>
</protein>
<feature type="compositionally biased region" description="Basic and acidic residues" evidence="1">
    <location>
        <begin position="29"/>
        <end position="45"/>
    </location>
</feature>
<dbReference type="RefSeq" id="WP_335420840.1">
    <property type="nucleotide sequence ID" value="NZ_JBALHR010000002.1"/>
</dbReference>
<name>A0ABU8BSH5_9RHOB</name>
<feature type="compositionally biased region" description="Basic residues" evidence="1">
    <location>
        <begin position="1"/>
        <end position="15"/>
    </location>
</feature>
<evidence type="ECO:0000313" key="2">
    <source>
        <dbReference type="EMBL" id="MEH7827653.1"/>
    </source>
</evidence>
<accession>A0ABU8BSH5</accession>
<proteinExistence type="predicted"/>
<dbReference type="EMBL" id="JBALHR010000002">
    <property type="protein sequence ID" value="MEH7827653.1"/>
    <property type="molecule type" value="Genomic_DNA"/>
</dbReference>
<keyword evidence="3" id="KW-1185">Reference proteome</keyword>
<organism evidence="2 3">
    <name type="scientific">Gemmobacter denitrificans</name>
    <dbReference type="NCBI Taxonomy" id="3123040"/>
    <lineage>
        <taxon>Bacteria</taxon>
        <taxon>Pseudomonadati</taxon>
        <taxon>Pseudomonadota</taxon>
        <taxon>Alphaproteobacteria</taxon>
        <taxon>Rhodobacterales</taxon>
        <taxon>Paracoccaceae</taxon>
        <taxon>Gemmobacter</taxon>
    </lineage>
</organism>
<comment type="caution">
    <text evidence="2">The sequence shown here is derived from an EMBL/GenBank/DDBJ whole genome shotgun (WGS) entry which is preliminary data.</text>
</comment>
<evidence type="ECO:0000256" key="1">
    <source>
        <dbReference type="SAM" id="MobiDB-lite"/>
    </source>
</evidence>
<dbReference type="Proteomes" id="UP001431963">
    <property type="component" value="Unassembled WGS sequence"/>
</dbReference>
<feature type="region of interest" description="Disordered" evidence="1">
    <location>
        <begin position="1"/>
        <end position="47"/>
    </location>
</feature>